<dbReference type="PANTHER" id="PTHR12210">
    <property type="entry name" value="DULLARD PROTEIN PHOSPHATASE"/>
    <property type="match status" value="1"/>
</dbReference>
<protein>
    <submittedName>
        <fullName evidence="3">Phosphatase</fullName>
    </submittedName>
</protein>
<dbReference type="InterPro" id="IPR023214">
    <property type="entry name" value="HAD_sf"/>
</dbReference>
<feature type="region of interest" description="Disordered" evidence="1">
    <location>
        <begin position="158"/>
        <end position="177"/>
    </location>
</feature>
<dbReference type="KEGG" id="pcot:PCOAH_00037700"/>
<dbReference type="VEuPathDB" id="PlasmoDB:PCOAH_00037700"/>
<dbReference type="RefSeq" id="XP_019916722.1">
    <property type="nucleotide sequence ID" value="XM_020060561.1"/>
</dbReference>
<dbReference type="CDD" id="cd07521">
    <property type="entry name" value="HAD_FCP1-like"/>
    <property type="match status" value="1"/>
</dbReference>
<dbReference type="InterPro" id="IPR050365">
    <property type="entry name" value="TIM50"/>
</dbReference>
<reference evidence="4" key="1">
    <citation type="submission" date="2016-06" db="EMBL/GenBank/DDBJ databases">
        <title>First high quality genome sequence of Plasmodium coatneyi using continuous long reads from single molecule, real-time sequencing.</title>
        <authorList>
            <person name="Chien J.-T."/>
            <person name="Pakala S.B."/>
            <person name="Geraldo J.A."/>
            <person name="Lapp S.A."/>
            <person name="Barnwell J.W."/>
            <person name="Kissinger J.C."/>
            <person name="Galinski M.R."/>
            <person name="Humphrey J.C."/>
        </authorList>
    </citation>
    <scope>NUCLEOTIDE SEQUENCE [LARGE SCALE GENOMIC DNA]</scope>
    <source>
        <strain evidence="4">Hackeri</strain>
    </source>
</reference>
<evidence type="ECO:0000313" key="4">
    <source>
        <dbReference type="Proteomes" id="UP000092716"/>
    </source>
</evidence>
<dbReference type="NCBIfam" id="TIGR02251">
    <property type="entry name" value="HIF-SF_euk"/>
    <property type="match status" value="1"/>
</dbReference>
<sequence length="1248" mass="145181">MKNLTQRNKKEGENIILKLEDNTLMEKLEYQVVPKYFLLNDDKHKDVYCLLKKKNSKKSEKELMNGEKEKKLLKKRQGESENYDGILSLVSSHNNGGVRKLGYPDEEHYFPSCHCICEERNTPPRGSIKEGDVKNVQSRKNNKNFINELGEEKYKLANQNPVPLTPNGKNVGRTKNDNTHFRKENFVRLLRNSSKKILCSAEKVKIFKNLFLKIKRKDENYFCDSKGGSDSRGKSVTGECSPPEGCVICPGGEEAAEESAKEHRREEDKIFTIPYAAKLKGKGRITGRRNGEALSEDSPKNNRMKKEEKDLKDNSYTMTNEKEEQKYILDNSLNDNTKNTYPVMCEDESESTNLLEKILKEKKNRMNNLLLSIARDRPFKPKEITKLSRLKRASGTISYADIFPKQVLQPSDDAATLEYCASDMNIKQCAIEGDDRRIALEDKTEVAPNRINEKQLDDVIRKKNANFIWCKNSMKTDKMDQIKIKGLHISNSNKKIIAPFVRRRTKKGKKEIAEMVESGEESRKDHINWDEYCVSQIMQYNEKCAVGMKQSGRRNHLKDHPPQGAHIWKTWALSVQQNKNDDPQEAVAKVNVSNEELQGEVRRTIEDVSELRKSDQVTTEQMNSGYQSDLVCKNVSDKMGKKGEDTLHVLWEQNGKTNGGEKNVKINPMQTSSQHTSIIADTNNSPNNRKEEKCSKKKLFFFEKNKLRIKNFINKNEIFNLSRKEESRNMKSEKLDTRLSYASEKFPPHNFATANDCVRKFLGIQMVSGVNHAFNGSTFHKKIVEKKIKVEEEVFSAYPEEMGDTKRKGGDHTLMDEKRIASVKEVSTDTDVLMRVCIGNQLGGSLKHGVNVMTGNDSLNTRKDDPLANRRTDEDSPIWKNCSNTDRSNNYTNAINEDEKCNYSMSYDKQELLMKDLITSVSKEKYYDNPYQQKKKVLEERKEKNTDRTSEHKYEDTKMERKKNVLKRKKKNFRSYFMKFRSFLFFQRRKRTSTLTSLSAENGSNKVIRKKKFHLKRKKKMKKLKSLRLLKMYSSKKMMNRSSNEREADSHSENYQTREFLLGEQREGERGRKTIVLDLDETLVHSTLRGERYNSFRIHIELGDGRCVIYVNKRPGVEQFFKEISKHYEVVIFTASLPKYANAVIDKLDKDNICAYRLFRESCTFWNNNYVKDLKILGRDLNNVVIIDNSTFVHKFCEDNCILIKSWFDDPTDKELYKLIPFLKKLSKKKSVIRELRKYNKKKRKRKF</sequence>
<dbReference type="InterPro" id="IPR036412">
    <property type="entry name" value="HAD-like_sf"/>
</dbReference>
<dbReference type="Pfam" id="PF03031">
    <property type="entry name" value="NIF"/>
    <property type="match status" value="1"/>
</dbReference>
<dbReference type="Gene3D" id="3.40.50.1000">
    <property type="entry name" value="HAD superfamily/HAD-like"/>
    <property type="match status" value="1"/>
</dbReference>
<keyword evidence="4" id="KW-1185">Reference proteome</keyword>
<dbReference type="SUPFAM" id="SSF56784">
    <property type="entry name" value="HAD-like"/>
    <property type="match status" value="1"/>
</dbReference>
<dbReference type="OrthoDB" id="277011at2759"/>
<dbReference type="SMART" id="SM00577">
    <property type="entry name" value="CPDc"/>
    <property type="match status" value="1"/>
</dbReference>
<evidence type="ECO:0000259" key="2">
    <source>
        <dbReference type="PROSITE" id="PS50969"/>
    </source>
</evidence>
<feature type="compositionally biased region" description="Basic and acidic residues" evidence="1">
    <location>
        <begin position="297"/>
        <end position="311"/>
    </location>
</feature>
<proteinExistence type="predicted"/>
<dbReference type="PROSITE" id="PS50969">
    <property type="entry name" value="FCP1"/>
    <property type="match status" value="1"/>
</dbReference>
<name>A0A1B1E4X3_9APIC</name>
<feature type="region of interest" description="Disordered" evidence="1">
    <location>
        <begin position="282"/>
        <end position="311"/>
    </location>
</feature>
<dbReference type="FunFam" id="3.40.50.1000:FF:000093">
    <property type="entry name" value="NLI interacting factor-like phosphatase family protein"/>
    <property type="match status" value="1"/>
</dbReference>
<dbReference type="InterPro" id="IPR011948">
    <property type="entry name" value="Dullard_phosphatase"/>
</dbReference>
<accession>A0A1B1E4X3</accession>
<gene>
    <name evidence="3" type="ORF">PCOAH_00037700</name>
</gene>
<evidence type="ECO:0000256" key="1">
    <source>
        <dbReference type="SAM" id="MobiDB-lite"/>
    </source>
</evidence>
<feature type="domain" description="FCP1 homology" evidence="2">
    <location>
        <begin position="1068"/>
        <end position="1226"/>
    </location>
</feature>
<dbReference type="GO" id="GO:0016791">
    <property type="term" value="F:phosphatase activity"/>
    <property type="evidence" value="ECO:0007669"/>
    <property type="project" value="InterPro"/>
</dbReference>
<evidence type="ECO:0000313" key="3">
    <source>
        <dbReference type="EMBL" id="ANQ10027.1"/>
    </source>
</evidence>
<dbReference type="Proteomes" id="UP000092716">
    <property type="component" value="Chromosome 12"/>
</dbReference>
<dbReference type="GeneID" id="30910501"/>
<dbReference type="AlphaFoldDB" id="A0A1B1E4X3"/>
<dbReference type="EMBL" id="CP016250">
    <property type="protein sequence ID" value="ANQ10027.1"/>
    <property type="molecule type" value="Genomic_DNA"/>
</dbReference>
<feature type="region of interest" description="Disordered" evidence="1">
    <location>
        <begin position="857"/>
        <end position="876"/>
    </location>
</feature>
<organism evidence="3 4">
    <name type="scientific">Plasmodium coatneyi</name>
    <dbReference type="NCBI Taxonomy" id="208452"/>
    <lineage>
        <taxon>Eukaryota</taxon>
        <taxon>Sar</taxon>
        <taxon>Alveolata</taxon>
        <taxon>Apicomplexa</taxon>
        <taxon>Aconoidasida</taxon>
        <taxon>Haemosporida</taxon>
        <taxon>Plasmodiidae</taxon>
        <taxon>Plasmodium</taxon>
    </lineage>
</organism>
<dbReference type="InterPro" id="IPR004274">
    <property type="entry name" value="FCP1_dom"/>
</dbReference>
<feature type="compositionally biased region" description="Basic and acidic residues" evidence="1">
    <location>
        <begin position="860"/>
        <end position="874"/>
    </location>
</feature>